<evidence type="ECO:0000313" key="1">
    <source>
        <dbReference type="EMBL" id="RCK68947.1"/>
    </source>
</evidence>
<name>A0A367YT72_9ACTN</name>
<accession>A0A367YT72</accession>
<gene>
    <name evidence="1" type="ORF">DT076_13615</name>
</gene>
<reference evidence="1 2" key="1">
    <citation type="submission" date="2018-07" db="EMBL/GenBank/DDBJ databases">
        <title>Desertimonas flava gen. nov. sp. nov.</title>
        <authorList>
            <person name="Liu S."/>
        </authorList>
    </citation>
    <scope>NUCLEOTIDE SEQUENCE [LARGE SCALE GENOMIC DNA]</scope>
    <source>
        <strain evidence="1 2">16Sb5-5</strain>
    </source>
</reference>
<keyword evidence="2" id="KW-1185">Reference proteome</keyword>
<dbReference type="AlphaFoldDB" id="A0A367YT72"/>
<sequence length="267" mass="28711">MMRDDSPVPDDRPGPDDRLVSDERLAQALAVYCGMVDRVVSDPSRWLGLDEDPPPTAGFPARVLDALRDRTLGDVTPASPRWSELPVERRVRWWVIRIGVSAGLAAAAPRVAGALADRVPLQAALGAAASGLAVCATAREHGRTDPAEWVPLLGRVLFDRDLTADRTEVPDTAESEQRLGPDAVDEDAGLARRLGRGARRAAGTVWRLARTLWELQSLFDERPRGPFLARAIAKVPVVGLAGGWVDERGGVRRAATETTRLLGAAGT</sequence>
<protein>
    <submittedName>
        <fullName evidence="1">Uncharacterized protein</fullName>
    </submittedName>
</protein>
<organism evidence="1 2">
    <name type="scientific">Desertihabitans brevis</name>
    <dbReference type="NCBI Taxonomy" id="2268447"/>
    <lineage>
        <taxon>Bacteria</taxon>
        <taxon>Bacillati</taxon>
        <taxon>Actinomycetota</taxon>
        <taxon>Actinomycetes</taxon>
        <taxon>Propionibacteriales</taxon>
        <taxon>Propionibacteriaceae</taxon>
        <taxon>Desertihabitans</taxon>
    </lineage>
</organism>
<dbReference type="Proteomes" id="UP000252770">
    <property type="component" value="Unassembled WGS sequence"/>
</dbReference>
<proteinExistence type="predicted"/>
<evidence type="ECO:0000313" key="2">
    <source>
        <dbReference type="Proteomes" id="UP000252770"/>
    </source>
</evidence>
<dbReference type="EMBL" id="QOUI01000008">
    <property type="protein sequence ID" value="RCK68947.1"/>
    <property type="molecule type" value="Genomic_DNA"/>
</dbReference>
<comment type="caution">
    <text evidence="1">The sequence shown here is derived from an EMBL/GenBank/DDBJ whole genome shotgun (WGS) entry which is preliminary data.</text>
</comment>